<gene>
    <name evidence="1" type="ORF">CIL03_00300</name>
</gene>
<dbReference type="InterPro" id="IPR009711">
    <property type="entry name" value="UPF0473"/>
</dbReference>
<evidence type="ECO:0000313" key="2">
    <source>
        <dbReference type="Proteomes" id="UP000216498"/>
    </source>
</evidence>
<evidence type="ECO:0000313" key="1">
    <source>
        <dbReference type="EMBL" id="OZU89621.1"/>
    </source>
</evidence>
<comment type="caution">
    <text evidence="1">The sequence shown here is derived from an EMBL/GenBank/DDBJ whole genome shotgun (WGS) entry which is preliminary data.</text>
</comment>
<protein>
    <submittedName>
        <fullName evidence="1">DUF1292 domain-containing protein</fullName>
    </submittedName>
</protein>
<dbReference type="Pfam" id="PF06949">
    <property type="entry name" value="DUF1292"/>
    <property type="match status" value="1"/>
</dbReference>
<name>A0A265NCT8_9BACI</name>
<keyword evidence="2" id="KW-1185">Reference proteome</keyword>
<reference evidence="1 2" key="1">
    <citation type="submission" date="2017-08" db="EMBL/GenBank/DDBJ databases">
        <title>Virgibacillus indicus sp. nov. and Virgibacillus profoundi sp. nov, two moderately halophilic bacteria isolated from marine sediment by using the Microfluidic Streak Plate.</title>
        <authorList>
            <person name="Xu B."/>
            <person name="Hu B."/>
            <person name="Wang J."/>
            <person name="Zhu Y."/>
            <person name="Huang L."/>
            <person name="Du W."/>
            <person name="Huang Y."/>
        </authorList>
    </citation>
    <scope>NUCLEOTIDE SEQUENCE [LARGE SCALE GENOMIC DNA]</scope>
    <source>
        <strain evidence="1 2">IO3-P2-C2</strain>
    </source>
</reference>
<proteinExistence type="predicted"/>
<dbReference type="EMBL" id="NPMS01000001">
    <property type="protein sequence ID" value="OZU89621.1"/>
    <property type="molecule type" value="Genomic_DNA"/>
</dbReference>
<dbReference type="RefSeq" id="WP_094883222.1">
    <property type="nucleotide sequence ID" value="NZ_NPMS01000001.1"/>
</dbReference>
<organism evidence="1 2">
    <name type="scientific">Virgibacillus indicus</name>
    <dbReference type="NCBI Taxonomy" id="2024554"/>
    <lineage>
        <taxon>Bacteria</taxon>
        <taxon>Bacillati</taxon>
        <taxon>Bacillota</taxon>
        <taxon>Bacilli</taxon>
        <taxon>Bacillales</taxon>
        <taxon>Bacillaceae</taxon>
        <taxon>Virgibacillus</taxon>
    </lineage>
</organism>
<sequence>MDKIEVGEVFTISDETVEDQEVEVLAKVTLEGTDYVAVCFVEDVQEDSEDDIDLYFLKIDEDGEPDAIETDEEFDKVSEAFDAILELEMEE</sequence>
<dbReference type="AlphaFoldDB" id="A0A265NCT8"/>
<dbReference type="OrthoDB" id="2626955at2"/>
<dbReference type="Proteomes" id="UP000216498">
    <property type="component" value="Unassembled WGS sequence"/>
</dbReference>
<accession>A0A265NCT8</accession>